<dbReference type="RefSeq" id="YP_007010548.1">
    <property type="nucleotide sequence ID" value="NC_019540.1"/>
</dbReference>
<dbReference type="Proteomes" id="UP000004791">
    <property type="component" value="Segment"/>
</dbReference>
<proteinExistence type="predicted"/>
<reference evidence="2 3" key="1">
    <citation type="journal article" date="2012" name="J. Virol.">
        <title>Sequence and structural characterization of great salt lake bacteriophage CW02, a member of the T7-like supergroup.</title>
        <authorList>
            <person name="Shen P.S."/>
            <person name="Domek M.J."/>
            <person name="Sanz-Garcia E."/>
            <person name="Makaju A."/>
            <person name="Taylor R.M."/>
            <person name="Hoggan R."/>
            <person name="Culumber M.D."/>
            <person name="Oberg C.J."/>
            <person name="Breakwell D.P."/>
            <person name="Prince J.T."/>
            <person name="Belnap D.M."/>
        </authorList>
    </citation>
    <scope>NUCLEOTIDE SEQUENCE [LARGE SCALE GENOMIC DNA]</scope>
</reference>
<accession>H9D1G1</accession>
<protein>
    <submittedName>
        <fullName evidence="2">Uncharacterized protein</fullName>
    </submittedName>
</protein>
<keyword evidence="3" id="KW-1185">Reference proteome</keyword>
<keyword evidence="1" id="KW-0175">Coiled coil</keyword>
<evidence type="ECO:0000256" key="1">
    <source>
        <dbReference type="SAM" id="Coils"/>
    </source>
</evidence>
<dbReference type="KEGG" id="vg:14016722"/>
<dbReference type="EMBL" id="JQ446452">
    <property type="protein sequence ID" value="AFE86203.1"/>
    <property type="molecule type" value="Genomic_DNA"/>
</dbReference>
<evidence type="ECO:0000313" key="2">
    <source>
        <dbReference type="EMBL" id="AFE86203.1"/>
    </source>
</evidence>
<sequence length="118" mass="13334">MAEEKSNKLGWFEAGIALILLVASGVGNYAAMSSSLATTEERVNSLREKIIANEEYDAYLTSQDEQLKERTIRNEEKIDTIQRNQKEFSNSVKELTKELRALRGVLIELKVKEEAKNG</sequence>
<name>H9D1G1_9CAUD</name>
<evidence type="ECO:0000313" key="3">
    <source>
        <dbReference type="Proteomes" id="UP000004791"/>
    </source>
</evidence>
<dbReference type="GeneID" id="14016722"/>
<feature type="coiled-coil region" evidence="1">
    <location>
        <begin position="78"/>
        <end position="112"/>
    </location>
</feature>
<organism evidence="2 3">
    <name type="scientific">Salinivibrio phage CW02</name>
    <dbReference type="NCBI Taxonomy" id="1161935"/>
    <lineage>
        <taxon>Viruses</taxon>
        <taxon>Duplodnaviria</taxon>
        <taxon>Heunggongvirae</taxon>
        <taxon>Uroviricota</taxon>
        <taxon>Caudoviricetes</taxon>
        <taxon>Zobellviridae</taxon>
        <taxon>Salinovirus</taxon>
        <taxon>Salinovirus utanense</taxon>
    </lineage>
</organism>